<evidence type="ECO:0000256" key="2">
    <source>
        <dbReference type="ARBA" id="ARBA00022475"/>
    </source>
</evidence>
<dbReference type="Pfam" id="PF01810">
    <property type="entry name" value="LysE"/>
    <property type="match status" value="1"/>
</dbReference>
<dbReference type="KEGG" id="cstr:CBE89_07925"/>
<evidence type="ECO:0000256" key="6">
    <source>
        <dbReference type="SAM" id="Phobius"/>
    </source>
</evidence>
<proteinExistence type="predicted"/>
<feature type="transmembrane region" description="Helical" evidence="6">
    <location>
        <begin position="73"/>
        <end position="91"/>
    </location>
</feature>
<feature type="transmembrane region" description="Helical" evidence="6">
    <location>
        <begin position="35"/>
        <end position="61"/>
    </location>
</feature>
<dbReference type="PANTHER" id="PTHR30086:SF20">
    <property type="entry name" value="ARGININE EXPORTER PROTEIN ARGO-RELATED"/>
    <property type="match status" value="1"/>
</dbReference>
<name>A0A2Z2J6X1_CORST</name>
<dbReference type="GO" id="GO:0005886">
    <property type="term" value="C:plasma membrane"/>
    <property type="evidence" value="ECO:0007669"/>
    <property type="project" value="UniProtKB-SubCell"/>
</dbReference>
<dbReference type="GO" id="GO:0015171">
    <property type="term" value="F:amino acid transmembrane transporter activity"/>
    <property type="evidence" value="ECO:0007669"/>
    <property type="project" value="TreeGrafter"/>
</dbReference>
<evidence type="ECO:0000256" key="1">
    <source>
        <dbReference type="ARBA" id="ARBA00004651"/>
    </source>
</evidence>
<feature type="transmembrane region" description="Helical" evidence="6">
    <location>
        <begin position="134"/>
        <end position="155"/>
    </location>
</feature>
<evidence type="ECO:0000313" key="8">
    <source>
        <dbReference type="Proteomes" id="UP000250197"/>
    </source>
</evidence>
<keyword evidence="4 6" id="KW-1133">Transmembrane helix</keyword>
<evidence type="ECO:0000256" key="3">
    <source>
        <dbReference type="ARBA" id="ARBA00022692"/>
    </source>
</evidence>
<dbReference type="RefSeq" id="WP_086892426.1">
    <property type="nucleotide sequence ID" value="NZ_CP021252.1"/>
</dbReference>
<protein>
    <submittedName>
        <fullName evidence="7">Lysine transporter LysE</fullName>
    </submittedName>
</protein>
<evidence type="ECO:0000256" key="4">
    <source>
        <dbReference type="ARBA" id="ARBA00022989"/>
    </source>
</evidence>
<evidence type="ECO:0000256" key="5">
    <source>
        <dbReference type="ARBA" id="ARBA00023136"/>
    </source>
</evidence>
<feature type="transmembrane region" description="Helical" evidence="6">
    <location>
        <begin position="201"/>
        <end position="221"/>
    </location>
</feature>
<dbReference type="Proteomes" id="UP000250197">
    <property type="component" value="Chromosome"/>
</dbReference>
<evidence type="ECO:0000313" key="7">
    <source>
        <dbReference type="EMBL" id="ART22431.1"/>
    </source>
</evidence>
<dbReference type="InterPro" id="IPR001123">
    <property type="entry name" value="LeuE-type"/>
</dbReference>
<organism evidence="7 8">
    <name type="scientific">Corynebacterium striatum</name>
    <dbReference type="NCBI Taxonomy" id="43770"/>
    <lineage>
        <taxon>Bacteria</taxon>
        <taxon>Bacillati</taxon>
        <taxon>Actinomycetota</taxon>
        <taxon>Actinomycetes</taxon>
        <taxon>Mycobacteriales</taxon>
        <taxon>Corynebacteriaceae</taxon>
        <taxon>Corynebacterium</taxon>
    </lineage>
</organism>
<comment type="subcellular location">
    <subcellularLocation>
        <location evidence="1">Cell membrane</location>
        <topology evidence="1">Multi-pass membrane protein</topology>
    </subcellularLocation>
</comment>
<keyword evidence="5 6" id="KW-0472">Membrane</keyword>
<keyword evidence="3 6" id="KW-0812">Transmembrane</keyword>
<reference evidence="7 8" key="1">
    <citation type="submission" date="2017-05" db="EMBL/GenBank/DDBJ databases">
        <title>Complete genome sequence of Corynebacterium striatum KC-Na-1 isolated from Neophocaena asiaeorientalis in Korea.</title>
        <authorList>
            <person name="Kim J.H."/>
            <person name="Lee K."/>
        </authorList>
    </citation>
    <scope>NUCLEOTIDE SEQUENCE [LARGE SCALE GENOMIC DNA]</scope>
    <source>
        <strain evidence="7 8">KC-Na-01</strain>
    </source>
</reference>
<dbReference type="EMBL" id="CP021252">
    <property type="protein sequence ID" value="ART22431.1"/>
    <property type="molecule type" value="Genomic_DNA"/>
</dbReference>
<keyword evidence="2" id="KW-1003">Cell membrane</keyword>
<sequence length="222" mass="23944">MSVLLAGFLLGLSLIVAIGPQNAYIIKMGVKRDHIGAIILACLLSDVILINAGVGGMGVLVEKFPTGLTIIKYLGAAYLIYFGFSCFRDAFKKEQEALVVSSTPPSAPNETELGGGTTVMTKQRTKSRTWVKPVMGAMALTWLNPLAYVDVLVMLGGIAQHYGDQRWIFAAGAIMASAVWFPTVGYGAFKLSHVLAKPTTWRYVNFAIGCVMMLLTAKLLLH</sequence>
<gene>
    <name evidence="7" type="ORF">CBE89_07925</name>
</gene>
<feature type="transmembrane region" description="Helical" evidence="6">
    <location>
        <begin position="167"/>
        <end position="189"/>
    </location>
</feature>
<accession>A0A2Z2J6X1</accession>
<dbReference type="PANTHER" id="PTHR30086">
    <property type="entry name" value="ARGININE EXPORTER PROTEIN ARGO"/>
    <property type="match status" value="1"/>
</dbReference>
<dbReference type="AlphaFoldDB" id="A0A2Z2J6X1"/>